<dbReference type="CDD" id="cd00093">
    <property type="entry name" value="HTH_XRE"/>
    <property type="match status" value="1"/>
</dbReference>
<dbReference type="InterPro" id="IPR001387">
    <property type="entry name" value="Cro/C1-type_HTH"/>
</dbReference>
<gene>
    <name evidence="2" type="ORF">FD47_GL001023</name>
</gene>
<dbReference type="InterPro" id="IPR010982">
    <property type="entry name" value="Lambda_DNA-bd_dom_sf"/>
</dbReference>
<feature type="domain" description="HTH cro/C1-type" evidence="1">
    <location>
        <begin position="33"/>
        <end position="87"/>
    </location>
</feature>
<evidence type="ECO:0000259" key="1">
    <source>
        <dbReference type="PROSITE" id="PS50943"/>
    </source>
</evidence>
<accession>A0A0R1Y3G3</accession>
<proteinExistence type="predicted"/>
<evidence type="ECO:0000313" key="3">
    <source>
        <dbReference type="Proteomes" id="UP000051010"/>
    </source>
</evidence>
<dbReference type="PROSITE" id="PS50943">
    <property type="entry name" value="HTH_CROC1"/>
    <property type="match status" value="1"/>
</dbReference>
<dbReference type="GO" id="GO:0003677">
    <property type="term" value="F:DNA binding"/>
    <property type="evidence" value="ECO:0007669"/>
    <property type="project" value="InterPro"/>
</dbReference>
<dbReference type="PATRIC" id="fig|1423786.4.peg.1083"/>
<organism evidence="2 3">
    <name type="scientific">Lentilactobacillus parafarraginis DSM 18390 = JCM 14109</name>
    <dbReference type="NCBI Taxonomy" id="1423786"/>
    <lineage>
        <taxon>Bacteria</taxon>
        <taxon>Bacillati</taxon>
        <taxon>Bacillota</taxon>
        <taxon>Bacilli</taxon>
        <taxon>Lactobacillales</taxon>
        <taxon>Lactobacillaceae</taxon>
        <taxon>Lentilactobacillus</taxon>
    </lineage>
</organism>
<name>A0A0R1Y3G3_9LACO</name>
<dbReference type="Proteomes" id="UP000051010">
    <property type="component" value="Unassembled WGS sequence"/>
</dbReference>
<dbReference type="SUPFAM" id="SSF47413">
    <property type="entry name" value="lambda repressor-like DNA-binding domains"/>
    <property type="match status" value="1"/>
</dbReference>
<dbReference type="SMART" id="SM00530">
    <property type="entry name" value="HTH_XRE"/>
    <property type="match status" value="1"/>
</dbReference>
<protein>
    <submittedName>
        <fullName evidence="2">Transcriptional regulator</fullName>
    </submittedName>
</protein>
<reference evidence="2 3" key="1">
    <citation type="journal article" date="2015" name="Genome Announc.">
        <title>Expanding the biotechnology potential of lactobacilli through comparative genomics of 213 strains and associated genera.</title>
        <authorList>
            <person name="Sun Z."/>
            <person name="Harris H.M."/>
            <person name="McCann A."/>
            <person name="Guo C."/>
            <person name="Argimon S."/>
            <person name="Zhang W."/>
            <person name="Yang X."/>
            <person name="Jeffery I.B."/>
            <person name="Cooney J.C."/>
            <person name="Kagawa T.F."/>
            <person name="Liu W."/>
            <person name="Song Y."/>
            <person name="Salvetti E."/>
            <person name="Wrobel A."/>
            <person name="Rasinkangas P."/>
            <person name="Parkhill J."/>
            <person name="Rea M.C."/>
            <person name="O'Sullivan O."/>
            <person name="Ritari J."/>
            <person name="Douillard F.P."/>
            <person name="Paul Ross R."/>
            <person name="Yang R."/>
            <person name="Briner A.E."/>
            <person name="Felis G.E."/>
            <person name="de Vos W.M."/>
            <person name="Barrangou R."/>
            <person name="Klaenhammer T.R."/>
            <person name="Caufield P.W."/>
            <person name="Cui Y."/>
            <person name="Zhang H."/>
            <person name="O'Toole P.W."/>
        </authorList>
    </citation>
    <scope>NUCLEOTIDE SEQUENCE [LARGE SCALE GENOMIC DNA]</scope>
    <source>
        <strain evidence="2 3">DSM 18390</strain>
    </source>
</reference>
<comment type="caution">
    <text evidence="2">The sequence shown here is derived from an EMBL/GenBank/DDBJ whole genome shotgun (WGS) entry which is preliminary data.</text>
</comment>
<evidence type="ECO:0000313" key="2">
    <source>
        <dbReference type="EMBL" id="KRM33948.1"/>
    </source>
</evidence>
<dbReference type="RefSeq" id="WP_056980859.1">
    <property type="nucleotide sequence ID" value="NZ_AZFZ01000210.1"/>
</dbReference>
<dbReference type="EMBL" id="AZFZ01000210">
    <property type="protein sequence ID" value="KRM33948.1"/>
    <property type="molecule type" value="Genomic_DNA"/>
</dbReference>
<dbReference type="Pfam" id="PF01381">
    <property type="entry name" value="HTH_3"/>
    <property type="match status" value="1"/>
</dbReference>
<dbReference type="AlphaFoldDB" id="A0A0R1Y3G3"/>
<dbReference type="Gene3D" id="1.10.260.40">
    <property type="entry name" value="lambda repressor-like DNA-binding domains"/>
    <property type="match status" value="1"/>
</dbReference>
<sequence length="89" mass="9927">MKINDILARELKDPKFAEAYHADKEKSASALALYHTREEAGLTQADLAERANVPQSTIARIERGDNVTFDKLAEIAHAMGKTIKIEFTQ</sequence>